<reference evidence="2" key="1">
    <citation type="journal article" date="2019" name="Int. J. Syst. Evol. Microbiol.">
        <title>The Global Catalogue of Microorganisms (GCM) 10K type strain sequencing project: providing services to taxonomists for standard genome sequencing and annotation.</title>
        <authorList>
            <consortium name="The Broad Institute Genomics Platform"/>
            <consortium name="The Broad Institute Genome Sequencing Center for Infectious Disease"/>
            <person name="Wu L."/>
            <person name="Ma J."/>
        </authorList>
    </citation>
    <scope>NUCLEOTIDE SEQUENCE [LARGE SCALE GENOMIC DNA]</scope>
    <source>
        <strain evidence="2">KCTC 42953</strain>
    </source>
</reference>
<proteinExistence type="predicted"/>
<sequence>MKHCKLLSIDLAKTVFQLCGLDHNHHVIFNKKVTRSQLIKPILDIKPDAIVMESCYSANHWGRQFQSMGFEVRLIPPQHVKPFVKANKNDRHDALAIETEICRNS</sequence>
<organism evidence="1 2">
    <name type="scientific">Marinicella sediminis</name>
    <dbReference type="NCBI Taxonomy" id="1792834"/>
    <lineage>
        <taxon>Bacteria</taxon>
        <taxon>Pseudomonadati</taxon>
        <taxon>Pseudomonadota</taxon>
        <taxon>Gammaproteobacteria</taxon>
        <taxon>Lysobacterales</taxon>
        <taxon>Marinicellaceae</taxon>
        <taxon>Marinicella</taxon>
    </lineage>
</organism>
<gene>
    <name evidence="1" type="ORF">ACFODZ_15590</name>
</gene>
<evidence type="ECO:0000313" key="1">
    <source>
        <dbReference type="EMBL" id="MFC3195677.1"/>
    </source>
</evidence>
<comment type="caution">
    <text evidence="1">The sequence shown here is derived from an EMBL/GenBank/DDBJ whole genome shotgun (WGS) entry which is preliminary data.</text>
</comment>
<accession>A0ABV7JEQ8</accession>
<evidence type="ECO:0000313" key="2">
    <source>
        <dbReference type="Proteomes" id="UP001595533"/>
    </source>
</evidence>
<name>A0ABV7JEQ8_9GAMM</name>
<dbReference type="PANTHER" id="PTHR33055:SF3">
    <property type="entry name" value="PUTATIVE TRANSPOSASE FOR IS117-RELATED"/>
    <property type="match status" value="1"/>
</dbReference>
<keyword evidence="2" id="KW-1185">Reference proteome</keyword>
<evidence type="ECO:0008006" key="3">
    <source>
        <dbReference type="Google" id="ProtNLM"/>
    </source>
</evidence>
<dbReference type="Proteomes" id="UP001595533">
    <property type="component" value="Unassembled WGS sequence"/>
</dbReference>
<dbReference type="RefSeq" id="WP_077412332.1">
    <property type="nucleotide sequence ID" value="NZ_JBHRTS010000009.1"/>
</dbReference>
<dbReference type="EMBL" id="JBHRTS010000009">
    <property type="protein sequence ID" value="MFC3195677.1"/>
    <property type="molecule type" value="Genomic_DNA"/>
</dbReference>
<dbReference type="InterPro" id="IPR047650">
    <property type="entry name" value="Transpos_IS110"/>
</dbReference>
<protein>
    <recommendedName>
        <fullName evidence="3">Transposase</fullName>
    </recommendedName>
</protein>
<dbReference type="PANTHER" id="PTHR33055">
    <property type="entry name" value="TRANSPOSASE FOR INSERTION SEQUENCE ELEMENT IS1111A"/>
    <property type="match status" value="1"/>
</dbReference>